<dbReference type="Pfam" id="PF19909">
    <property type="entry name" value="DUF6382"/>
    <property type="match status" value="1"/>
</dbReference>
<keyword evidence="5" id="KW-1185">Reference proteome</keyword>
<reference evidence="5" key="1">
    <citation type="submission" date="2016-10" db="EMBL/GenBank/DDBJ databases">
        <authorList>
            <person name="Varghese N."/>
            <person name="Submissions S."/>
        </authorList>
    </citation>
    <scope>NUCLEOTIDE SEQUENCE [LARGE SCALE GENOMIC DNA]</scope>
    <source>
        <strain evidence="5">CGMCC 1.11012</strain>
    </source>
</reference>
<protein>
    <submittedName>
        <fullName evidence="4">Forkhead associated (FHA) domain, binds pSer, pThr, pTyr</fullName>
    </submittedName>
</protein>
<dbReference type="CDD" id="cd00060">
    <property type="entry name" value="FHA"/>
    <property type="match status" value="1"/>
</dbReference>
<dbReference type="STRING" id="1174501.SAMN05216192_15820"/>
<name>A0A1G9FEV6_9BACL</name>
<accession>A0A1G9FEV6</accession>
<dbReference type="PROSITE" id="PS50006">
    <property type="entry name" value="FHA_DOMAIN"/>
    <property type="match status" value="1"/>
</dbReference>
<evidence type="ECO:0000256" key="1">
    <source>
        <dbReference type="SAM" id="MobiDB-lite"/>
    </source>
</evidence>
<dbReference type="SUPFAM" id="SSF49879">
    <property type="entry name" value="SMAD/FHA domain"/>
    <property type="match status" value="1"/>
</dbReference>
<dbReference type="InterPro" id="IPR008984">
    <property type="entry name" value="SMAD_FHA_dom_sf"/>
</dbReference>
<evidence type="ECO:0000256" key="2">
    <source>
        <dbReference type="SAM" id="Phobius"/>
    </source>
</evidence>
<gene>
    <name evidence="4" type="ORF">SAMN05216192_15820</name>
</gene>
<feature type="compositionally biased region" description="Polar residues" evidence="1">
    <location>
        <begin position="414"/>
        <end position="424"/>
    </location>
</feature>
<dbReference type="OrthoDB" id="9783862at2"/>
<sequence>MFGLNRDFIQQDGISMQLGTAGGLSLEELNMVQAKMLMNTAIPHHLRLLLREIDLKVTLEYAVSRRKMLSHLLKSEKMSMAELFGLLLQIARGMEEGRQYMLRAEQYALHKDYIFIEGPLGSGKVFLTYIPLQPSGTPISPGEAVKSLLMVLIASVTELSGSGLQRLLEYCGSGNFSPSGLKGLLAELLAEDHSAAGKLAGSIEAVSLKVPSGGGTAVSGEMPVRLREGPQAYVAAGFSAAPAATGISMKQRQLSARLEETASDSNHAKEQRWGNGLPQLMLNEEVEADDLEDSGEAAAKVPSSYRTYTVMGAVLADALLWKFLYLDRPMTIWLAVCIAATAIFAAVSWMVWSGRIMAARDPVSDESREIPESALAETRERSVSRKPGRSEWDFGRNPVVPARLHVQQGAEQKPPSQVRQDSGGSLSGAAGQVPPQPAAVAATALLTASDNTFSGQAKGQLRPAGPFLERTCTDEDGAPEKIELDRASFIIGRSPDVAQYVEKSEGASRVHAEISRGPAGYLIKDLDSRNGTLYQGSPMIPYKEYPLTEGSVFTIIKGSYTFRSA</sequence>
<dbReference type="InterPro" id="IPR045962">
    <property type="entry name" value="DUF6382"/>
</dbReference>
<dbReference type="EMBL" id="FNDX01000058">
    <property type="protein sequence ID" value="SDK86743.1"/>
    <property type="molecule type" value="Genomic_DNA"/>
</dbReference>
<dbReference type="Pfam" id="PF00498">
    <property type="entry name" value="FHA"/>
    <property type="match status" value="1"/>
</dbReference>
<evidence type="ECO:0000313" key="5">
    <source>
        <dbReference type="Proteomes" id="UP000199050"/>
    </source>
</evidence>
<evidence type="ECO:0000259" key="3">
    <source>
        <dbReference type="PROSITE" id="PS50006"/>
    </source>
</evidence>
<dbReference type="Proteomes" id="UP000199050">
    <property type="component" value="Unassembled WGS sequence"/>
</dbReference>
<keyword evidence="2" id="KW-1133">Transmembrane helix</keyword>
<feature type="compositionally biased region" description="Basic and acidic residues" evidence="1">
    <location>
        <begin position="362"/>
        <end position="394"/>
    </location>
</feature>
<proteinExistence type="predicted"/>
<dbReference type="SMART" id="SM00240">
    <property type="entry name" value="FHA"/>
    <property type="match status" value="1"/>
</dbReference>
<keyword evidence="2" id="KW-0472">Membrane</keyword>
<dbReference type="AlphaFoldDB" id="A0A1G9FEV6"/>
<dbReference type="Gene3D" id="2.60.200.20">
    <property type="match status" value="1"/>
</dbReference>
<evidence type="ECO:0000313" key="4">
    <source>
        <dbReference type="EMBL" id="SDK86743.1"/>
    </source>
</evidence>
<dbReference type="RefSeq" id="WP_139172112.1">
    <property type="nucleotide sequence ID" value="NZ_CBCSKY010000060.1"/>
</dbReference>
<organism evidence="4 5">
    <name type="scientific">Paenibacillus typhae</name>
    <dbReference type="NCBI Taxonomy" id="1174501"/>
    <lineage>
        <taxon>Bacteria</taxon>
        <taxon>Bacillati</taxon>
        <taxon>Bacillota</taxon>
        <taxon>Bacilli</taxon>
        <taxon>Bacillales</taxon>
        <taxon>Paenibacillaceae</taxon>
        <taxon>Paenibacillus</taxon>
    </lineage>
</organism>
<feature type="region of interest" description="Disordered" evidence="1">
    <location>
        <begin position="362"/>
        <end position="434"/>
    </location>
</feature>
<feature type="domain" description="FHA" evidence="3">
    <location>
        <begin position="489"/>
        <end position="539"/>
    </location>
</feature>
<dbReference type="InterPro" id="IPR000253">
    <property type="entry name" value="FHA_dom"/>
</dbReference>
<keyword evidence="2" id="KW-0812">Transmembrane</keyword>
<feature type="transmembrane region" description="Helical" evidence="2">
    <location>
        <begin position="332"/>
        <end position="352"/>
    </location>
</feature>